<dbReference type="GO" id="GO:0005886">
    <property type="term" value="C:plasma membrane"/>
    <property type="evidence" value="ECO:0007669"/>
    <property type="project" value="UniProtKB-SubCell"/>
</dbReference>
<comment type="caution">
    <text evidence="8">The sequence shown here is derived from an EMBL/GenBank/DDBJ whole genome shotgun (WGS) entry which is preliminary data.</text>
</comment>
<evidence type="ECO:0000256" key="4">
    <source>
        <dbReference type="ARBA" id="ARBA00022989"/>
    </source>
</evidence>
<dbReference type="InterPro" id="IPR027417">
    <property type="entry name" value="P-loop_NTPase"/>
</dbReference>
<dbReference type="InterPro" id="IPR019476">
    <property type="entry name" value="T4SS_TraD_DNA-bd"/>
</dbReference>
<name>A0AAE3VMQ4_9HYPH</name>
<evidence type="ECO:0000256" key="3">
    <source>
        <dbReference type="ARBA" id="ARBA00022692"/>
    </source>
</evidence>
<comment type="subcellular location">
    <subcellularLocation>
        <location evidence="1">Cell membrane</location>
        <topology evidence="1">Multi-pass membrane protein</topology>
    </subcellularLocation>
</comment>
<accession>A0AAE3VMQ4</accession>
<dbReference type="EMBL" id="JAUSUL010000001">
    <property type="protein sequence ID" value="MDQ0314881.1"/>
    <property type="molecule type" value="Genomic_DNA"/>
</dbReference>
<keyword evidence="2" id="KW-1003">Cell membrane</keyword>
<evidence type="ECO:0000313" key="8">
    <source>
        <dbReference type="EMBL" id="MDQ0314881.1"/>
    </source>
</evidence>
<keyword evidence="4 6" id="KW-1133">Transmembrane helix</keyword>
<dbReference type="PANTHER" id="PTHR37937">
    <property type="entry name" value="CONJUGATIVE TRANSFER: DNA TRANSPORT"/>
    <property type="match status" value="1"/>
</dbReference>
<gene>
    <name evidence="8" type="ORF">J2S73_001318</name>
</gene>
<reference evidence="8" key="1">
    <citation type="submission" date="2023-07" db="EMBL/GenBank/DDBJ databases">
        <title>Genomic Encyclopedia of Type Strains, Phase IV (KMG-IV): sequencing the most valuable type-strain genomes for metagenomic binning, comparative biology and taxonomic classification.</title>
        <authorList>
            <person name="Goeker M."/>
        </authorList>
    </citation>
    <scope>NUCLEOTIDE SEQUENCE</scope>
    <source>
        <strain evidence="8">DSM 21202</strain>
    </source>
</reference>
<keyword evidence="9" id="KW-1185">Reference proteome</keyword>
<evidence type="ECO:0000259" key="7">
    <source>
        <dbReference type="Pfam" id="PF10412"/>
    </source>
</evidence>
<evidence type="ECO:0000256" key="6">
    <source>
        <dbReference type="SAM" id="Phobius"/>
    </source>
</evidence>
<feature type="transmembrane region" description="Helical" evidence="6">
    <location>
        <begin position="99"/>
        <end position="122"/>
    </location>
</feature>
<keyword evidence="3 6" id="KW-0812">Transmembrane</keyword>
<dbReference type="InterPro" id="IPR051539">
    <property type="entry name" value="T4SS-coupling_protein"/>
</dbReference>
<organism evidence="8 9">
    <name type="scientific">Amorphus orientalis</name>
    <dbReference type="NCBI Taxonomy" id="649198"/>
    <lineage>
        <taxon>Bacteria</taxon>
        <taxon>Pseudomonadati</taxon>
        <taxon>Pseudomonadota</taxon>
        <taxon>Alphaproteobacteria</taxon>
        <taxon>Hyphomicrobiales</taxon>
        <taxon>Amorphaceae</taxon>
        <taxon>Amorphus</taxon>
    </lineage>
</organism>
<keyword evidence="5 6" id="KW-0472">Membrane</keyword>
<evidence type="ECO:0000256" key="2">
    <source>
        <dbReference type="ARBA" id="ARBA00022475"/>
    </source>
</evidence>
<proteinExistence type="predicted"/>
<feature type="domain" description="Type IV secretion system coupling protein TraD DNA-binding" evidence="7">
    <location>
        <begin position="174"/>
        <end position="537"/>
    </location>
</feature>
<dbReference type="RefSeq" id="WP_306884667.1">
    <property type="nucleotide sequence ID" value="NZ_JAUSUL010000001.1"/>
</dbReference>
<dbReference type="Gene3D" id="3.40.50.300">
    <property type="entry name" value="P-loop containing nucleotide triphosphate hydrolases"/>
    <property type="match status" value="2"/>
</dbReference>
<dbReference type="AlphaFoldDB" id="A0AAE3VMQ4"/>
<protein>
    <submittedName>
        <fullName evidence="8">GTPase SAR1 family protein</fullName>
    </submittedName>
</protein>
<dbReference type="Pfam" id="PF10412">
    <property type="entry name" value="TrwB_AAD_bind"/>
    <property type="match status" value="1"/>
</dbReference>
<evidence type="ECO:0000256" key="5">
    <source>
        <dbReference type="ARBA" id="ARBA00023136"/>
    </source>
</evidence>
<dbReference type="CDD" id="cd01127">
    <property type="entry name" value="TrwB_TraG_TraD_VirD4"/>
    <property type="match status" value="1"/>
</dbReference>
<dbReference type="PANTHER" id="PTHR37937:SF1">
    <property type="entry name" value="CONJUGATIVE TRANSFER: DNA TRANSPORT"/>
    <property type="match status" value="1"/>
</dbReference>
<evidence type="ECO:0000256" key="1">
    <source>
        <dbReference type="ARBA" id="ARBA00004651"/>
    </source>
</evidence>
<evidence type="ECO:0000313" key="9">
    <source>
        <dbReference type="Proteomes" id="UP001229244"/>
    </source>
</evidence>
<dbReference type="Proteomes" id="UP001229244">
    <property type="component" value="Unassembled WGS sequence"/>
</dbReference>
<sequence>MMANLSYADRCLVSALAGVVALALYASAAWFTLTLTVIVVPPSEAHIQHGHFGSVSAYTYGAVFDRLISYRPWLEALLPVPHPTVSAYWAQTSQGASGLLSILLAAVIVGGCSAGVFAWRVAQLIPGRPRYRIVKGRTFAEGQAATARLKAELRPGRRPAPLEIAPKVYQGAHPEEGGIGIVGSQASGKTIIVRRLIRQLHDRGDRLIILDEKGVFTEQFPGDAVLLSPGDARSWAWDVARDIDSGDLADALAHSLIPDSKEPIWSEGARLVLAGVVRALQAKKPGAWSWGDIAETLLLPTKDLTSLLERHYPVAARLLQGKTADGSDSPTSNSFTVSTLAPVFQLLSGLIDAWEGTPPEYRLSLREWLDGRSNTPKTLILQRHADKPDFSERWLRGVFETLSRRIGSPKYKADPSIQTWFVMDEFAQIKLDSFKAVLEVGREKNARAIITLQSIDQLTENYGEAGRDVYLNLLSTRIVLNLAGSPANKTICDHWIGTQEISFFEETIAGDGTKRVREVSRTQDVVHPSELSRLRKQKNGVEGLLIAHTTVGKLVWPYENWPAQRPAFMPERRR</sequence>
<dbReference type="SUPFAM" id="SSF52540">
    <property type="entry name" value="P-loop containing nucleoside triphosphate hydrolases"/>
    <property type="match status" value="1"/>
</dbReference>